<sequence length="599" mass="62511">MQQDTAAGGARPALSGREAAVYFLIAAVLDVATGLRSAPGVLQGDLLNPDTYMRLVRLRDIVRLGEPLHVVLRDGSGGGTVLHWSHFLDSMLLLLAAPLRLLLGPDTALHGAALAIGPIGVGLLGVGAAWAMAPLADRGWRWTAPVLAAMAPPIVAYGLPGVAHHHVPLGLAAVMLAGYAGRLAVGDLAAGWGLGAWASAGIWLSPESMPLILMAFGGTGLAWMLSPRGMGIGSGIAAAGSVFVALTACTFAVDPPLPGYGAVEITRLSVVFVVLAAVACAVGWWLWSLDRAPLAPLPRALLGSAVGVGLVLLWIALFPVILRGTGGLNDATEINAMFAQIQEMRPVASISQGIVFLLDGVFAALLLVWLAVSRRSWLWAYAALCVGLALVLGLLHVRFTTYGAVAGAACLPVALTECSRRLAHRAPGLQMLVRVGLLAVVMLSTRADAMPALFGAATPAERRSSVASAECPMRDVTALLAPYAGEVVLSDVNDVPELLYRTEVHTVGSLYLNVGGFMRLRAAWRTGPSESAPDAVLATRATLVLACPHAARSMLVADLPPDTLLDRLGRHEVPSWLQPVASDSGSGYTLYRIIQSTRP</sequence>
<feature type="transmembrane region" description="Helical" evidence="1">
    <location>
        <begin position="299"/>
        <end position="322"/>
    </location>
</feature>
<feature type="transmembrane region" description="Helical" evidence="1">
    <location>
        <begin position="209"/>
        <end position="225"/>
    </location>
</feature>
<keyword evidence="3" id="KW-1185">Reference proteome</keyword>
<feature type="transmembrane region" description="Helical" evidence="1">
    <location>
        <begin position="111"/>
        <end position="133"/>
    </location>
</feature>
<dbReference type="Proteomes" id="UP001165679">
    <property type="component" value="Unassembled WGS sequence"/>
</dbReference>
<evidence type="ECO:0000313" key="2">
    <source>
        <dbReference type="EMBL" id="MCW3473115.1"/>
    </source>
</evidence>
<feature type="transmembrane region" description="Helical" evidence="1">
    <location>
        <begin position="20"/>
        <end position="38"/>
    </location>
</feature>
<feature type="transmembrane region" description="Helical" evidence="1">
    <location>
        <begin position="81"/>
        <end position="99"/>
    </location>
</feature>
<dbReference type="RefSeq" id="WP_264711695.1">
    <property type="nucleotide sequence ID" value="NZ_JAPDNT010000001.1"/>
</dbReference>
<name>A0AA41YIM2_9PROT</name>
<reference evidence="2" key="1">
    <citation type="submission" date="2022-09" db="EMBL/GenBank/DDBJ databases">
        <title>Rhodovastum sp. nov. RN2-1 isolated from soil in Seongnam, South Korea.</title>
        <authorList>
            <person name="Le N.T."/>
        </authorList>
    </citation>
    <scope>NUCLEOTIDE SEQUENCE</scope>
    <source>
        <strain evidence="2">RN2-1</strain>
    </source>
</reference>
<evidence type="ECO:0000313" key="3">
    <source>
        <dbReference type="Proteomes" id="UP001165679"/>
    </source>
</evidence>
<feature type="transmembrane region" description="Helical" evidence="1">
    <location>
        <begin position="378"/>
        <end position="395"/>
    </location>
</feature>
<keyword evidence="1" id="KW-0472">Membrane</keyword>
<feature type="transmembrane region" description="Helical" evidence="1">
    <location>
        <begin position="171"/>
        <end position="197"/>
    </location>
</feature>
<proteinExistence type="predicted"/>
<feature type="transmembrane region" description="Helical" evidence="1">
    <location>
        <begin position="350"/>
        <end position="371"/>
    </location>
</feature>
<keyword evidence="1" id="KW-1133">Transmembrane helix</keyword>
<feature type="transmembrane region" description="Helical" evidence="1">
    <location>
        <begin position="139"/>
        <end position="159"/>
    </location>
</feature>
<dbReference type="EMBL" id="JAPDNT010000001">
    <property type="protein sequence ID" value="MCW3473115.1"/>
    <property type="molecule type" value="Genomic_DNA"/>
</dbReference>
<feature type="transmembrane region" description="Helical" evidence="1">
    <location>
        <begin position="265"/>
        <end position="287"/>
    </location>
</feature>
<organism evidence="2 3">
    <name type="scientific">Limobrevibacterium gyesilva</name>
    <dbReference type="NCBI Taxonomy" id="2991712"/>
    <lineage>
        <taxon>Bacteria</taxon>
        <taxon>Pseudomonadati</taxon>
        <taxon>Pseudomonadota</taxon>
        <taxon>Alphaproteobacteria</taxon>
        <taxon>Acetobacterales</taxon>
        <taxon>Acetobacteraceae</taxon>
        <taxon>Limobrevibacterium</taxon>
    </lineage>
</organism>
<dbReference type="AlphaFoldDB" id="A0AA41YIM2"/>
<evidence type="ECO:0000256" key="1">
    <source>
        <dbReference type="SAM" id="Phobius"/>
    </source>
</evidence>
<feature type="transmembrane region" description="Helical" evidence="1">
    <location>
        <begin position="232"/>
        <end position="253"/>
    </location>
</feature>
<keyword evidence="1" id="KW-0812">Transmembrane</keyword>
<gene>
    <name evidence="2" type="ORF">OL599_00855</name>
</gene>
<protein>
    <submittedName>
        <fullName evidence="2">Uncharacterized protein</fullName>
    </submittedName>
</protein>
<accession>A0AA41YIM2</accession>
<reference evidence="2" key="2">
    <citation type="submission" date="2022-10" db="EMBL/GenBank/DDBJ databases">
        <authorList>
            <person name="Trinh H.N."/>
        </authorList>
    </citation>
    <scope>NUCLEOTIDE SEQUENCE</scope>
    <source>
        <strain evidence="2">RN2-1</strain>
    </source>
</reference>
<comment type="caution">
    <text evidence="2">The sequence shown here is derived from an EMBL/GenBank/DDBJ whole genome shotgun (WGS) entry which is preliminary data.</text>
</comment>